<accession>A0A1I0U9Y4</accession>
<reference evidence="1 2" key="1">
    <citation type="submission" date="2016-10" db="EMBL/GenBank/DDBJ databases">
        <authorList>
            <person name="de Groot N.N."/>
        </authorList>
    </citation>
    <scope>NUCLEOTIDE SEQUENCE [LARGE SCALE GENOMIC DNA]</scope>
    <source>
        <strain evidence="1 2">DSM 44908</strain>
    </source>
</reference>
<dbReference type="Proteomes" id="UP000182054">
    <property type="component" value="Unassembled WGS sequence"/>
</dbReference>
<dbReference type="EMBL" id="FOJN01000016">
    <property type="protein sequence ID" value="SFA60878.1"/>
    <property type="molecule type" value="Genomic_DNA"/>
</dbReference>
<protein>
    <submittedName>
        <fullName evidence="1">Uncharacterized protein</fullName>
    </submittedName>
</protein>
<proteinExistence type="predicted"/>
<sequence>MNIAITYATRREEWELRAHIRVLRIVKAIERYSAARASAAMAAVRARNEAARSADPR</sequence>
<name>A0A1I0U9Y4_9NOCA</name>
<evidence type="ECO:0000313" key="1">
    <source>
        <dbReference type="EMBL" id="SFA60878.1"/>
    </source>
</evidence>
<organism evidence="1 2">
    <name type="scientific">Rhodococcoides kroppenstedtii</name>
    <dbReference type="NCBI Taxonomy" id="293050"/>
    <lineage>
        <taxon>Bacteria</taxon>
        <taxon>Bacillati</taxon>
        <taxon>Actinomycetota</taxon>
        <taxon>Actinomycetes</taxon>
        <taxon>Mycobacteriales</taxon>
        <taxon>Nocardiaceae</taxon>
        <taxon>Rhodococcoides</taxon>
    </lineage>
</organism>
<evidence type="ECO:0000313" key="2">
    <source>
        <dbReference type="Proteomes" id="UP000182054"/>
    </source>
</evidence>
<dbReference type="AlphaFoldDB" id="A0A1I0U9Y4"/>
<gene>
    <name evidence="1" type="ORF">SAMN05444374_11650</name>
</gene>